<reference evidence="2" key="1">
    <citation type="submission" date="2014-07" db="EMBL/GenBank/DDBJ databases">
        <title>A systematic study of Ichneumonosoma Meijere, Pelmatops Enderlein, Pseudopelmatops Shiraki and Soita Walker (Diptera: Tephritidae).</title>
        <authorList>
            <person name="Chen X.-L."/>
            <person name="Norrbom A."/>
            <person name="Zhu C.-D."/>
        </authorList>
    </citation>
    <scope>NUCLEOTIDE SEQUENCE</scope>
    <source>
        <strain evidence="2">NCPPB 4445</strain>
    </source>
</reference>
<dbReference type="RefSeq" id="WP_010353230.1">
    <property type="nucleotide sequence ID" value="NZ_BCMK01000025.1"/>
</dbReference>
<feature type="signal peptide" evidence="1">
    <location>
        <begin position="1"/>
        <end position="26"/>
    </location>
</feature>
<comment type="caution">
    <text evidence="2">The sequence shown here is derived from an EMBL/GenBank/DDBJ whole genome shotgun (WGS) entry which is preliminary data.</text>
</comment>
<dbReference type="AlphaFoldDB" id="A0A0L0K509"/>
<evidence type="ECO:0000313" key="6">
    <source>
        <dbReference type="Proteomes" id="UP001272987"/>
    </source>
</evidence>
<name>A0A0L0K509_9ACTN</name>
<feature type="chain" id="PRO_5044544786" evidence="1">
    <location>
        <begin position="27"/>
        <end position="212"/>
    </location>
</feature>
<keyword evidence="1" id="KW-0732">Signal</keyword>
<dbReference type="OrthoDB" id="3869471at2"/>
<reference evidence="5" key="2">
    <citation type="submission" date="2014-07" db="EMBL/GenBank/DDBJ databases">
        <title>Genome sequencing of plant-pathogenic Streptomyces species.</title>
        <authorList>
            <person name="Harrison J."/>
            <person name="Sapp M."/>
            <person name="Thwaites R."/>
            <person name="Studholme D.J."/>
        </authorList>
    </citation>
    <scope>NUCLEOTIDE SEQUENCE [LARGE SCALE GENOMIC DNA]</scope>
    <source>
        <strain evidence="5">NCPPB 4445</strain>
    </source>
</reference>
<dbReference type="Proteomes" id="UP000037151">
    <property type="component" value="Unassembled WGS sequence"/>
</dbReference>
<dbReference type="EMBL" id="JARAWC010000089">
    <property type="protein sequence ID" value="MDX2967229.1"/>
    <property type="molecule type" value="Genomic_DNA"/>
</dbReference>
<dbReference type="PATRIC" id="fig|42234.21.peg.4412"/>
<protein>
    <submittedName>
        <fullName evidence="3">Tat pathway signal sequence domain protein</fullName>
    </submittedName>
</protein>
<dbReference type="Proteomes" id="UP001282288">
    <property type="component" value="Unassembled WGS sequence"/>
</dbReference>
<evidence type="ECO:0000313" key="5">
    <source>
        <dbReference type="Proteomes" id="UP000037151"/>
    </source>
</evidence>
<organism evidence="2 5">
    <name type="scientific">Streptomyces acidiscabies</name>
    <dbReference type="NCBI Taxonomy" id="42234"/>
    <lineage>
        <taxon>Bacteria</taxon>
        <taxon>Bacillati</taxon>
        <taxon>Actinomycetota</taxon>
        <taxon>Actinomycetes</taxon>
        <taxon>Kitasatosporales</taxon>
        <taxon>Streptomycetaceae</taxon>
        <taxon>Streptomyces</taxon>
    </lineage>
</organism>
<evidence type="ECO:0000256" key="1">
    <source>
        <dbReference type="SAM" id="SignalP"/>
    </source>
</evidence>
<dbReference type="EMBL" id="JPPY01000132">
    <property type="protein sequence ID" value="KND32705.1"/>
    <property type="molecule type" value="Genomic_DNA"/>
</dbReference>
<evidence type="ECO:0000313" key="4">
    <source>
        <dbReference type="EMBL" id="MDX3026124.1"/>
    </source>
</evidence>
<sequence>MRARSLFAVLGTAAALTLPAITPAAADADAVLTANGANVAVGDVLTASLATGTAATFYSSATGTSGISCATSAFNATVATNPAAPGTATETLTAHTFANCTSNVLGVTGVTSIKVDNLPYTVSAASGGALTVTPPSGGVIQTTIVLRTLLGSITCVYQGPSLTGSTSNTDNSINFASQAFTRTSGSSLCFAAGYFTAKYAPVSDGANPVTVN</sequence>
<reference evidence="3 6" key="3">
    <citation type="journal article" date="2023" name="Microb. Genom.">
        <title>Mesoterricola silvestris gen. nov., sp. nov., Mesoterricola sediminis sp. nov., Geothrix oryzae sp. nov., Geothrix edaphica sp. nov., Geothrix rubra sp. nov., and Geothrix limicola sp. nov., six novel members of Acidobacteriota isolated from soils.</title>
        <authorList>
            <person name="Weisberg A.J."/>
            <person name="Pearce E."/>
            <person name="Kramer C.G."/>
            <person name="Chang J.H."/>
            <person name="Clarke C.R."/>
        </authorList>
    </citation>
    <scope>NUCLEOTIDE SEQUENCE [LARGE SCALE GENOMIC DNA]</scope>
    <source>
        <strain evidence="4 6">NB05-1H</strain>
        <strain evidence="3">NRRL_B-16521</strain>
    </source>
</reference>
<dbReference type="Proteomes" id="UP001272987">
    <property type="component" value="Unassembled WGS sequence"/>
</dbReference>
<accession>A0A0L0K509</accession>
<gene>
    <name evidence="2" type="ORF">IQ63_21350</name>
    <name evidence="3" type="ORF">PV399_47185</name>
    <name evidence="4" type="ORF">PV666_50960</name>
</gene>
<dbReference type="EMBL" id="JARAWP010000071">
    <property type="protein sequence ID" value="MDX3026124.1"/>
    <property type="molecule type" value="Genomic_DNA"/>
</dbReference>
<keyword evidence="6" id="KW-1185">Reference proteome</keyword>
<proteinExistence type="predicted"/>
<dbReference type="eggNOG" id="ENOG5033U6E">
    <property type="taxonomic scope" value="Bacteria"/>
</dbReference>
<evidence type="ECO:0000313" key="2">
    <source>
        <dbReference type="EMBL" id="KND32705.1"/>
    </source>
</evidence>
<evidence type="ECO:0000313" key="3">
    <source>
        <dbReference type="EMBL" id="MDX2967229.1"/>
    </source>
</evidence>
<dbReference type="GeneID" id="69811563"/>